<accession>A0AAV4G554</accession>
<dbReference type="Proteomes" id="UP000762676">
    <property type="component" value="Unassembled WGS sequence"/>
</dbReference>
<evidence type="ECO:0000256" key="1">
    <source>
        <dbReference type="SAM" id="MobiDB-lite"/>
    </source>
</evidence>
<dbReference type="EMBL" id="BMAT01008222">
    <property type="protein sequence ID" value="GFR80554.1"/>
    <property type="molecule type" value="Genomic_DNA"/>
</dbReference>
<feature type="region of interest" description="Disordered" evidence="1">
    <location>
        <begin position="83"/>
        <end position="113"/>
    </location>
</feature>
<reference evidence="2 3" key="1">
    <citation type="journal article" date="2021" name="Elife">
        <title>Chloroplast acquisition without the gene transfer in kleptoplastic sea slugs, Plakobranchus ocellatus.</title>
        <authorList>
            <person name="Maeda T."/>
            <person name="Takahashi S."/>
            <person name="Yoshida T."/>
            <person name="Shimamura S."/>
            <person name="Takaki Y."/>
            <person name="Nagai Y."/>
            <person name="Toyoda A."/>
            <person name="Suzuki Y."/>
            <person name="Arimoto A."/>
            <person name="Ishii H."/>
            <person name="Satoh N."/>
            <person name="Nishiyama T."/>
            <person name="Hasebe M."/>
            <person name="Maruyama T."/>
            <person name="Minagawa J."/>
            <person name="Obokata J."/>
            <person name="Shigenobu S."/>
        </authorList>
    </citation>
    <scope>NUCLEOTIDE SEQUENCE [LARGE SCALE GENOMIC DNA]</scope>
</reference>
<sequence>MEQAVRRSCLFYQSIDQLVYHGHWSDTPQTSTVLVRHTTHFYRPGQTHHKLLPSWSDTPQVSSLQGGYQQQPYAHPAAVLTAQHSGHSGHSGHSTRASGHSRGHCLRSTYPVT</sequence>
<proteinExistence type="predicted"/>
<evidence type="ECO:0000313" key="3">
    <source>
        <dbReference type="Proteomes" id="UP000762676"/>
    </source>
</evidence>
<feature type="compositionally biased region" description="Low complexity" evidence="1">
    <location>
        <begin position="84"/>
        <end position="98"/>
    </location>
</feature>
<keyword evidence="3" id="KW-1185">Reference proteome</keyword>
<gene>
    <name evidence="2" type="ORF">ElyMa_004048800</name>
</gene>
<comment type="caution">
    <text evidence="2">The sequence shown here is derived from an EMBL/GenBank/DDBJ whole genome shotgun (WGS) entry which is preliminary data.</text>
</comment>
<dbReference type="AlphaFoldDB" id="A0AAV4G554"/>
<organism evidence="2 3">
    <name type="scientific">Elysia marginata</name>
    <dbReference type="NCBI Taxonomy" id="1093978"/>
    <lineage>
        <taxon>Eukaryota</taxon>
        <taxon>Metazoa</taxon>
        <taxon>Spiralia</taxon>
        <taxon>Lophotrochozoa</taxon>
        <taxon>Mollusca</taxon>
        <taxon>Gastropoda</taxon>
        <taxon>Heterobranchia</taxon>
        <taxon>Euthyneura</taxon>
        <taxon>Panpulmonata</taxon>
        <taxon>Sacoglossa</taxon>
        <taxon>Placobranchoidea</taxon>
        <taxon>Plakobranchidae</taxon>
        <taxon>Elysia</taxon>
    </lineage>
</organism>
<protein>
    <submittedName>
        <fullName evidence="2">Uncharacterized protein</fullName>
    </submittedName>
</protein>
<evidence type="ECO:0000313" key="2">
    <source>
        <dbReference type="EMBL" id="GFR80554.1"/>
    </source>
</evidence>
<name>A0AAV4G554_9GAST</name>